<organism evidence="2 3">
    <name type="scientific">Ignelater luminosus</name>
    <name type="common">Cucubano</name>
    <name type="synonym">Pyrophorus luminosus</name>
    <dbReference type="NCBI Taxonomy" id="2038154"/>
    <lineage>
        <taxon>Eukaryota</taxon>
        <taxon>Metazoa</taxon>
        <taxon>Ecdysozoa</taxon>
        <taxon>Arthropoda</taxon>
        <taxon>Hexapoda</taxon>
        <taxon>Insecta</taxon>
        <taxon>Pterygota</taxon>
        <taxon>Neoptera</taxon>
        <taxon>Endopterygota</taxon>
        <taxon>Coleoptera</taxon>
        <taxon>Polyphaga</taxon>
        <taxon>Elateriformia</taxon>
        <taxon>Elateroidea</taxon>
        <taxon>Elateridae</taxon>
        <taxon>Agrypninae</taxon>
        <taxon>Pyrophorini</taxon>
        <taxon>Ignelater</taxon>
    </lineage>
</organism>
<proteinExistence type="predicted"/>
<dbReference type="PANTHER" id="PTHR10773">
    <property type="entry name" value="DNA-DIRECTED RNA POLYMERASES I, II, AND III SUBUNIT RPABC2"/>
    <property type="match status" value="1"/>
</dbReference>
<dbReference type="OrthoDB" id="6774481at2759"/>
<feature type="region of interest" description="Disordered" evidence="1">
    <location>
        <begin position="197"/>
        <end position="221"/>
    </location>
</feature>
<dbReference type="EMBL" id="VTPC01008709">
    <property type="protein sequence ID" value="KAF2892502.1"/>
    <property type="molecule type" value="Genomic_DNA"/>
</dbReference>
<keyword evidence="3" id="KW-1185">Reference proteome</keyword>
<comment type="caution">
    <text evidence="2">The sequence shown here is derived from an EMBL/GenBank/DDBJ whole genome shotgun (WGS) entry which is preliminary data.</text>
</comment>
<dbReference type="PANTHER" id="PTHR10773:SF19">
    <property type="match status" value="1"/>
</dbReference>
<accession>A0A8K0CWA2</accession>
<protein>
    <submittedName>
        <fullName evidence="2">Uncharacterized protein</fullName>
    </submittedName>
</protein>
<sequence length="221" mass="25735">MKILPSLDLPERFVVAISADDVTKYTGIDSHFIPTLNLNVVKDPTKQLDILKSRKRKQPEKCKQNPRKINKNSRQGYANVKGNLVPEREVKNGCYNCTLRCNEKMDIAARRYVFDHFWELKDIVHRRDYINSRVKRQECKDSRVHLSRRSFTHIYSFFYLNNTIRVCKKFFLSTLGVSEKMMRTAIEKSVRSDVALPSPDNRGVHHPGINLSDTTVDEATY</sequence>
<gene>
    <name evidence="2" type="ORF">ILUMI_13666</name>
</gene>
<evidence type="ECO:0000256" key="1">
    <source>
        <dbReference type="SAM" id="MobiDB-lite"/>
    </source>
</evidence>
<reference evidence="2" key="1">
    <citation type="submission" date="2019-08" db="EMBL/GenBank/DDBJ databases">
        <title>The genome of the North American firefly Photinus pyralis.</title>
        <authorList>
            <consortium name="Photinus pyralis genome working group"/>
            <person name="Fallon T.R."/>
            <person name="Sander Lower S.E."/>
            <person name="Weng J.-K."/>
        </authorList>
    </citation>
    <scope>NUCLEOTIDE SEQUENCE</scope>
    <source>
        <strain evidence="2">TRF0915ILg1</strain>
        <tissue evidence="2">Whole body</tissue>
    </source>
</reference>
<dbReference type="Proteomes" id="UP000801492">
    <property type="component" value="Unassembled WGS sequence"/>
</dbReference>
<dbReference type="AlphaFoldDB" id="A0A8K0CWA2"/>
<evidence type="ECO:0000313" key="2">
    <source>
        <dbReference type="EMBL" id="KAF2892502.1"/>
    </source>
</evidence>
<name>A0A8K0CWA2_IGNLU</name>
<evidence type="ECO:0000313" key="3">
    <source>
        <dbReference type="Proteomes" id="UP000801492"/>
    </source>
</evidence>